<dbReference type="Pfam" id="PF02770">
    <property type="entry name" value="Acyl-CoA_dh_M"/>
    <property type="match status" value="1"/>
</dbReference>
<keyword evidence="4 6" id="KW-0274">FAD</keyword>
<evidence type="ECO:0000256" key="2">
    <source>
        <dbReference type="ARBA" id="ARBA00009347"/>
    </source>
</evidence>
<evidence type="ECO:0000256" key="5">
    <source>
        <dbReference type="ARBA" id="ARBA00023002"/>
    </source>
</evidence>
<evidence type="ECO:0000259" key="9">
    <source>
        <dbReference type="Pfam" id="PF02771"/>
    </source>
</evidence>
<dbReference type="InterPro" id="IPR006091">
    <property type="entry name" value="Acyl-CoA_Oxase/DH_mid-dom"/>
</dbReference>
<dbReference type="Pfam" id="PF00441">
    <property type="entry name" value="Acyl-CoA_dh_1"/>
    <property type="match status" value="1"/>
</dbReference>
<dbReference type="RefSeq" id="WP_344417776.1">
    <property type="nucleotide sequence ID" value="NZ_BAAAQK010000009.1"/>
</dbReference>
<evidence type="ECO:0000256" key="4">
    <source>
        <dbReference type="ARBA" id="ARBA00022827"/>
    </source>
</evidence>
<keyword evidence="11" id="KW-1185">Reference proteome</keyword>
<dbReference type="PIRSF" id="PIRSF016578">
    <property type="entry name" value="HsaA"/>
    <property type="match status" value="1"/>
</dbReference>
<comment type="cofactor">
    <cofactor evidence="1 6">
        <name>FAD</name>
        <dbReference type="ChEBI" id="CHEBI:57692"/>
    </cofactor>
</comment>
<dbReference type="InterPro" id="IPR046373">
    <property type="entry name" value="Acyl-CoA_Oxase/DH_mid-dom_sf"/>
</dbReference>
<dbReference type="Pfam" id="PF02771">
    <property type="entry name" value="Acyl-CoA_dh_N"/>
    <property type="match status" value="1"/>
</dbReference>
<keyword evidence="3 6" id="KW-0285">Flavoprotein</keyword>
<evidence type="ECO:0000256" key="3">
    <source>
        <dbReference type="ARBA" id="ARBA00022630"/>
    </source>
</evidence>
<feature type="domain" description="Acyl-CoA oxidase/dehydrogenase middle" evidence="8">
    <location>
        <begin position="120"/>
        <end position="216"/>
    </location>
</feature>
<comment type="similarity">
    <text evidence="2 6">Belongs to the acyl-CoA dehydrogenase family.</text>
</comment>
<dbReference type="Gene3D" id="1.10.540.10">
    <property type="entry name" value="Acyl-CoA dehydrogenase/oxidase, N-terminal domain"/>
    <property type="match status" value="1"/>
</dbReference>
<evidence type="ECO:0000259" key="7">
    <source>
        <dbReference type="Pfam" id="PF00441"/>
    </source>
</evidence>
<dbReference type="PANTHER" id="PTHR48083">
    <property type="entry name" value="MEDIUM-CHAIN SPECIFIC ACYL-COA DEHYDROGENASE, MITOCHONDRIAL-RELATED"/>
    <property type="match status" value="1"/>
</dbReference>
<evidence type="ECO:0000259" key="8">
    <source>
        <dbReference type="Pfam" id="PF02770"/>
    </source>
</evidence>
<dbReference type="EMBL" id="BAAAQK010000009">
    <property type="protein sequence ID" value="GAA1851571.1"/>
    <property type="molecule type" value="Genomic_DNA"/>
</dbReference>
<feature type="domain" description="Acyl-CoA dehydrogenase/oxidase N-terminal" evidence="9">
    <location>
        <begin position="5"/>
        <end position="116"/>
    </location>
</feature>
<dbReference type="SUPFAM" id="SSF56645">
    <property type="entry name" value="Acyl-CoA dehydrogenase NM domain-like"/>
    <property type="match status" value="1"/>
</dbReference>
<comment type="caution">
    <text evidence="10">The sequence shown here is derived from an EMBL/GenBank/DDBJ whole genome shotgun (WGS) entry which is preliminary data.</text>
</comment>
<dbReference type="SUPFAM" id="SSF47203">
    <property type="entry name" value="Acyl-CoA dehydrogenase C-terminal domain-like"/>
    <property type="match status" value="1"/>
</dbReference>
<reference evidence="10 11" key="1">
    <citation type="journal article" date="2019" name="Int. J. Syst. Evol. Microbiol.">
        <title>The Global Catalogue of Microorganisms (GCM) 10K type strain sequencing project: providing services to taxonomists for standard genome sequencing and annotation.</title>
        <authorList>
            <consortium name="The Broad Institute Genomics Platform"/>
            <consortium name="The Broad Institute Genome Sequencing Center for Infectious Disease"/>
            <person name="Wu L."/>
            <person name="Ma J."/>
        </authorList>
    </citation>
    <scope>NUCLEOTIDE SEQUENCE [LARGE SCALE GENOMIC DNA]</scope>
    <source>
        <strain evidence="10 11">JCM 16009</strain>
    </source>
</reference>
<feature type="domain" description="Acyl-CoA dehydrogenase/oxidase C-terminal" evidence="7">
    <location>
        <begin position="228"/>
        <end position="376"/>
    </location>
</feature>
<organism evidence="10 11">
    <name type="scientific">Pseudonocardia ailaonensis</name>
    <dbReference type="NCBI Taxonomy" id="367279"/>
    <lineage>
        <taxon>Bacteria</taxon>
        <taxon>Bacillati</taxon>
        <taxon>Actinomycetota</taxon>
        <taxon>Actinomycetes</taxon>
        <taxon>Pseudonocardiales</taxon>
        <taxon>Pseudonocardiaceae</taxon>
        <taxon>Pseudonocardia</taxon>
    </lineage>
</organism>
<dbReference type="PANTHER" id="PTHR48083:SF1">
    <property type="entry name" value="DEHYDROGENASE, PUTATIVE (AFU_ORTHOLOGUE AFUA_7G06510)-RELATED"/>
    <property type="match status" value="1"/>
</dbReference>
<keyword evidence="5 6" id="KW-0560">Oxidoreductase</keyword>
<evidence type="ECO:0000313" key="11">
    <source>
        <dbReference type="Proteomes" id="UP001500449"/>
    </source>
</evidence>
<evidence type="ECO:0000256" key="1">
    <source>
        <dbReference type="ARBA" id="ARBA00001974"/>
    </source>
</evidence>
<accession>A0ABN2N6S0</accession>
<dbReference type="CDD" id="cd00567">
    <property type="entry name" value="ACAD"/>
    <property type="match status" value="1"/>
</dbReference>
<evidence type="ECO:0000313" key="10">
    <source>
        <dbReference type="EMBL" id="GAA1851571.1"/>
    </source>
</evidence>
<protein>
    <submittedName>
        <fullName evidence="10">Acyl-CoA dehydrogenase family protein</fullName>
    </submittedName>
</protein>
<proteinExistence type="inferred from homology"/>
<dbReference type="Gene3D" id="2.40.110.10">
    <property type="entry name" value="Butyryl-CoA Dehydrogenase, subunit A, domain 2"/>
    <property type="match status" value="1"/>
</dbReference>
<dbReference type="InterPro" id="IPR009075">
    <property type="entry name" value="AcylCo_DH/oxidase_C"/>
</dbReference>
<dbReference type="InterPro" id="IPR037069">
    <property type="entry name" value="AcylCoA_DH/ox_N_sf"/>
</dbReference>
<name>A0ABN2N6S0_9PSEU</name>
<gene>
    <name evidence="10" type="ORF">GCM10009836_34450</name>
</gene>
<dbReference type="InterPro" id="IPR050741">
    <property type="entry name" value="Acyl-CoA_dehydrogenase"/>
</dbReference>
<dbReference type="Gene3D" id="1.20.140.10">
    <property type="entry name" value="Butyryl-CoA Dehydrogenase, subunit A, domain 3"/>
    <property type="match status" value="1"/>
</dbReference>
<sequence length="383" mass="40975">MLVDTQEQADLRAAVRTLARSYGHEYYLEASRSGRKMDELWHDLGKYGFLGVHLPVEYGGGGAGITELAIVCEELAAAGTPSLLIIVSAAICSELIGRYGTAEQKSAWVPRLAAGEAKMAFSITEPDAGLNTLAMTTTAVRDGDDYVVNGRKYYASGVDEADAVVVVVRTGADEHTGRARLSLLLVDPDAPGLERQQIPTEVVSTEKQFSLFFDNVRVPADRLLGTEGEGLTQVFNGLNPERILAAALENGIATYALDKASRYAVERKVWGVPIGQHQGIAHPLAKAKIEVELARLMTSQAAALHDAGLDAGAAANMAKYAAAEAALGALDQAMQTHGGNGLATEYGLATLWGITRLQRTAPVSREMIFNYVAQRMLSLPRSY</sequence>
<evidence type="ECO:0000256" key="6">
    <source>
        <dbReference type="RuleBase" id="RU362125"/>
    </source>
</evidence>
<dbReference type="InterPro" id="IPR009100">
    <property type="entry name" value="AcylCoA_DH/oxidase_NM_dom_sf"/>
</dbReference>
<dbReference type="InterPro" id="IPR036250">
    <property type="entry name" value="AcylCo_DH-like_C"/>
</dbReference>
<dbReference type="Proteomes" id="UP001500449">
    <property type="component" value="Unassembled WGS sequence"/>
</dbReference>
<dbReference type="InterPro" id="IPR013786">
    <property type="entry name" value="AcylCoA_DH/ox_N"/>
</dbReference>